<dbReference type="InterPro" id="IPR027417">
    <property type="entry name" value="P-loop_NTPase"/>
</dbReference>
<organism evidence="3 4">
    <name type="scientific">Carboxylicivirga marina</name>
    <dbReference type="NCBI Taxonomy" id="2800988"/>
    <lineage>
        <taxon>Bacteria</taxon>
        <taxon>Pseudomonadati</taxon>
        <taxon>Bacteroidota</taxon>
        <taxon>Bacteroidia</taxon>
        <taxon>Marinilabiliales</taxon>
        <taxon>Marinilabiliaceae</taxon>
        <taxon>Carboxylicivirga</taxon>
    </lineage>
</organism>
<evidence type="ECO:0000259" key="2">
    <source>
        <dbReference type="Pfam" id="PF20469"/>
    </source>
</evidence>
<dbReference type="SUPFAM" id="SSF52540">
    <property type="entry name" value="P-loop containing nucleoside triphosphate hydrolases"/>
    <property type="match status" value="1"/>
</dbReference>
<dbReference type="PANTHER" id="PTHR43581">
    <property type="entry name" value="ATP/GTP PHOSPHATASE"/>
    <property type="match status" value="1"/>
</dbReference>
<accession>A0ABS1HDP7</accession>
<comment type="caution">
    <text evidence="3">The sequence shown here is derived from an EMBL/GenBank/DDBJ whole genome shotgun (WGS) entry which is preliminary data.</text>
</comment>
<reference evidence="3 4" key="1">
    <citation type="submission" date="2021-01" db="EMBL/GenBank/DDBJ databases">
        <title>Carboxyliciviraga sp.nov., isolated from coastal sediments.</title>
        <authorList>
            <person name="Lu D."/>
            <person name="Zhang T."/>
        </authorList>
    </citation>
    <scope>NUCLEOTIDE SEQUENCE [LARGE SCALE GENOMIC DNA]</scope>
    <source>
        <strain evidence="3 4">N1Y132</strain>
    </source>
</reference>
<gene>
    <name evidence="3" type="ORF">JIV24_00470</name>
</gene>
<sequence>MSHRLSSVSIENFKSIQEIEFSDYTPLVGYNNAGKSNIIEAIKWVLRKSKLKQTDFNNSVNPVVISAIIDGIDDDILDNITDSHRQRIEPFLDNERLNIRRTQLAPNATAAQIRLEVLNPADGQWQLNPAGIDNAIKDLFPEPIHIGAMENSEEDVSKSKSGTTIGKLLAEIIGPVEQQYGDQLRNVLTGLKDVLDADGVNRASELNQFDQDVNTKLDAFFPDINVKVHVPTPEIKEVFTKGTIKVYENQNANGTDVSALGHGAQRSIQMALVRHLADLKIAANENTTTTLLLIDEPELYLHPQAIEILRNSLKVLSTQGYQVLFSTHSPFMVTQKDIAHTLLIRKNEVAGTHKRNSLKTAIPQIEQNAQHQLTLMFALSNSSNILFSERVILAEGKTENRLVPFLIEVISGRTLGLNKCALVSQGGSGNTRKSLEVLAVMDLPCKALVDLDYAFTQAVEDGYLQDNDPDIVACRNEMAQLAPAHGINLNNGWPTKRHSSMTSAEAFALLASQQNLQVNIHNLKTKLQAHNIWIWKKGTIETYLNLQSKTESEWANFVNQVETNSLTTTLPNDHAEIQDCINWLLN</sequence>
<proteinExistence type="predicted"/>
<name>A0ABS1HDP7_9BACT</name>
<evidence type="ECO:0000313" key="3">
    <source>
        <dbReference type="EMBL" id="MBK3515792.1"/>
    </source>
</evidence>
<dbReference type="Gene3D" id="3.40.50.300">
    <property type="entry name" value="P-loop containing nucleotide triphosphate hydrolases"/>
    <property type="match status" value="1"/>
</dbReference>
<keyword evidence="4" id="KW-1185">Reference proteome</keyword>
<dbReference type="Proteomes" id="UP000605676">
    <property type="component" value="Unassembled WGS sequence"/>
</dbReference>
<protein>
    <submittedName>
        <fullName evidence="3">AAA family ATPase</fullName>
    </submittedName>
</protein>
<evidence type="ECO:0000313" key="4">
    <source>
        <dbReference type="Proteomes" id="UP000605676"/>
    </source>
</evidence>
<dbReference type="InterPro" id="IPR051396">
    <property type="entry name" value="Bact_Antivir_Def_Nuclease"/>
</dbReference>
<feature type="domain" description="ATPase AAA-type core" evidence="1">
    <location>
        <begin position="27"/>
        <end position="331"/>
    </location>
</feature>
<evidence type="ECO:0000259" key="1">
    <source>
        <dbReference type="Pfam" id="PF13304"/>
    </source>
</evidence>
<dbReference type="InterPro" id="IPR034139">
    <property type="entry name" value="TOPRIM_OLD"/>
</dbReference>
<dbReference type="Pfam" id="PF20469">
    <property type="entry name" value="OLD-like_TOPRIM"/>
    <property type="match status" value="1"/>
</dbReference>
<dbReference type="EMBL" id="JAENRR010000001">
    <property type="protein sequence ID" value="MBK3515792.1"/>
    <property type="molecule type" value="Genomic_DNA"/>
</dbReference>
<dbReference type="Pfam" id="PF13304">
    <property type="entry name" value="AAA_21"/>
    <property type="match status" value="1"/>
</dbReference>
<dbReference type="InterPro" id="IPR003959">
    <property type="entry name" value="ATPase_AAA_core"/>
</dbReference>
<feature type="domain" description="OLD protein-like TOPRIM" evidence="2">
    <location>
        <begin position="386"/>
        <end position="452"/>
    </location>
</feature>
<dbReference type="RefSeq" id="WP_200463023.1">
    <property type="nucleotide sequence ID" value="NZ_JAENRR010000001.1"/>
</dbReference>
<dbReference type="PANTHER" id="PTHR43581:SF4">
    <property type="entry name" value="ATP_GTP PHOSPHATASE"/>
    <property type="match status" value="1"/>
</dbReference>